<dbReference type="GO" id="GO:0005524">
    <property type="term" value="F:ATP binding"/>
    <property type="evidence" value="ECO:0007669"/>
    <property type="project" value="UniProtKB-KW"/>
</dbReference>
<keyword evidence="14" id="KW-0289">Folate biosynthesis</keyword>
<comment type="similarity">
    <text evidence="5 22">Belongs to the folylpolyglutamate synthase family.</text>
</comment>
<dbReference type="Pfam" id="PF02875">
    <property type="entry name" value="Mur_ligase_C"/>
    <property type="match status" value="1"/>
</dbReference>
<dbReference type="GO" id="GO:0004326">
    <property type="term" value="F:tetrahydrofolylpolyglutamate synthase activity"/>
    <property type="evidence" value="ECO:0007669"/>
    <property type="project" value="UniProtKB-EC"/>
</dbReference>
<comment type="pathway">
    <text evidence="3">Cofactor biosynthesis; tetrahydrofolate biosynthesis; 7,8-dihydrofolate from 2-amino-4-hydroxy-6-hydroxymethyl-7,8-dihydropteridine diphosphate and 4-aminobenzoate: step 2/2.</text>
</comment>
<protein>
    <recommendedName>
        <fullName evidence="8">Dihydrofolate synthase/folylpolyglutamate synthase</fullName>
        <ecNumber evidence="6">6.3.2.12</ecNumber>
        <ecNumber evidence="7">6.3.2.17</ecNumber>
    </recommendedName>
    <alternativeName>
        <fullName evidence="17">Folylpoly-gamma-glutamate synthetase-dihydrofolate synthetase</fullName>
    </alternativeName>
    <alternativeName>
        <fullName evidence="15">Folylpolyglutamate synthetase</fullName>
    </alternativeName>
    <alternativeName>
        <fullName evidence="16">Tetrahydrofolylpolyglutamate synthase</fullName>
    </alternativeName>
</protein>
<evidence type="ECO:0000256" key="8">
    <source>
        <dbReference type="ARBA" id="ARBA00019357"/>
    </source>
</evidence>
<evidence type="ECO:0000256" key="10">
    <source>
        <dbReference type="ARBA" id="ARBA00022723"/>
    </source>
</evidence>
<keyword evidence="12 22" id="KW-0067">ATP-binding</keyword>
<evidence type="ECO:0000256" key="2">
    <source>
        <dbReference type="ARBA" id="ARBA00002714"/>
    </source>
</evidence>
<comment type="cofactor">
    <cofactor evidence="1">
        <name>Mg(2+)</name>
        <dbReference type="ChEBI" id="CHEBI:18420"/>
    </cofactor>
</comment>
<evidence type="ECO:0000256" key="19">
    <source>
        <dbReference type="ARBA" id="ARBA00047808"/>
    </source>
</evidence>
<dbReference type="PIRSF" id="PIRSF001563">
    <property type="entry name" value="Folylpolyglu_synth"/>
    <property type="match status" value="1"/>
</dbReference>
<dbReference type="SUPFAM" id="SSF53623">
    <property type="entry name" value="MurD-like peptide ligases, catalytic domain"/>
    <property type="match status" value="1"/>
</dbReference>
<name>A0A0L8AGX8_9BACT</name>
<dbReference type="GO" id="GO:0046872">
    <property type="term" value="F:metal ion binding"/>
    <property type="evidence" value="ECO:0007669"/>
    <property type="project" value="UniProtKB-KW"/>
</dbReference>
<comment type="catalytic activity">
    <reaction evidence="20">
        <text>(6R)-5,10-methylenetetrahydrofolyl-(gamma-L-Glu)(n) + L-glutamate + ATP = (6R)-5,10-methylenetetrahydrofolyl-(gamma-L-Glu)(n+1) + ADP + phosphate + H(+)</text>
        <dbReference type="Rhea" id="RHEA:51912"/>
        <dbReference type="Rhea" id="RHEA-COMP:13257"/>
        <dbReference type="Rhea" id="RHEA-COMP:13258"/>
        <dbReference type="ChEBI" id="CHEBI:15378"/>
        <dbReference type="ChEBI" id="CHEBI:29985"/>
        <dbReference type="ChEBI" id="CHEBI:30616"/>
        <dbReference type="ChEBI" id="CHEBI:43474"/>
        <dbReference type="ChEBI" id="CHEBI:136572"/>
        <dbReference type="ChEBI" id="CHEBI:456216"/>
        <dbReference type="EC" id="6.3.2.17"/>
    </reaction>
</comment>
<evidence type="ECO:0000313" key="26">
    <source>
        <dbReference type="Proteomes" id="UP000036908"/>
    </source>
</evidence>
<proteinExistence type="inferred from homology"/>
<comment type="catalytic activity">
    <reaction evidence="21">
        <text>7,8-dihydropteroate + L-glutamate + ATP = 7,8-dihydrofolate + ADP + phosphate + H(+)</text>
        <dbReference type="Rhea" id="RHEA:23584"/>
        <dbReference type="ChEBI" id="CHEBI:15378"/>
        <dbReference type="ChEBI" id="CHEBI:17839"/>
        <dbReference type="ChEBI" id="CHEBI:29985"/>
        <dbReference type="ChEBI" id="CHEBI:30616"/>
        <dbReference type="ChEBI" id="CHEBI:43474"/>
        <dbReference type="ChEBI" id="CHEBI:57451"/>
        <dbReference type="ChEBI" id="CHEBI:456216"/>
        <dbReference type="EC" id="6.3.2.12"/>
    </reaction>
</comment>
<dbReference type="Gene3D" id="3.90.190.20">
    <property type="entry name" value="Mur ligase, C-terminal domain"/>
    <property type="match status" value="1"/>
</dbReference>
<evidence type="ECO:0000256" key="16">
    <source>
        <dbReference type="ARBA" id="ARBA00030592"/>
    </source>
</evidence>
<dbReference type="InterPro" id="IPR018109">
    <property type="entry name" value="Folylpolyglutamate_synth_CS"/>
</dbReference>
<dbReference type="RefSeq" id="WP_053225104.1">
    <property type="nucleotide sequence ID" value="NZ_JSVA01000033.1"/>
</dbReference>
<dbReference type="InterPro" id="IPR004101">
    <property type="entry name" value="Mur_ligase_C"/>
</dbReference>
<evidence type="ECO:0000259" key="24">
    <source>
        <dbReference type="Pfam" id="PF08245"/>
    </source>
</evidence>
<dbReference type="SUPFAM" id="SSF53244">
    <property type="entry name" value="MurD-like peptide ligases, peptide-binding domain"/>
    <property type="match status" value="1"/>
</dbReference>
<keyword evidence="26" id="KW-1185">Reference proteome</keyword>
<dbReference type="AlphaFoldDB" id="A0A0L8AGX8"/>
<feature type="domain" description="Mur ligase central" evidence="24">
    <location>
        <begin position="51"/>
        <end position="222"/>
    </location>
</feature>
<dbReference type="PATRIC" id="fig|1566026.4.peg.2204"/>
<dbReference type="Pfam" id="PF08245">
    <property type="entry name" value="Mur_ligase_M"/>
    <property type="match status" value="1"/>
</dbReference>
<evidence type="ECO:0000256" key="21">
    <source>
        <dbReference type="ARBA" id="ARBA00049161"/>
    </source>
</evidence>
<dbReference type="EC" id="6.3.2.12" evidence="6"/>
<evidence type="ECO:0000256" key="7">
    <source>
        <dbReference type="ARBA" id="ARBA00013025"/>
    </source>
</evidence>
<feature type="domain" description="Mur ligase C-terminal" evidence="23">
    <location>
        <begin position="282"/>
        <end position="399"/>
    </location>
</feature>
<dbReference type="InterPro" id="IPR036565">
    <property type="entry name" value="Mur-like_cat_sf"/>
</dbReference>
<evidence type="ECO:0000256" key="5">
    <source>
        <dbReference type="ARBA" id="ARBA00008276"/>
    </source>
</evidence>
<evidence type="ECO:0000256" key="17">
    <source>
        <dbReference type="ARBA" id="ARBA00032510"/>
    </source>
</evidence>
<evidence type="ECO:0000256" key="9">
    <source>
        <dbReference type="ARBA" id="ARBA00022598"/>
    </source>
</evidence>
<comment type="catalytic activity">
    <reaction evidence="19">
        <text>10-formyltetrahydrofolyl-(gamma-L-Glu)(n) + L-glutamate + ATP = 10-formyltetrahydrofolyl-(gamma-L-Glu)(n+1) + ADP + phosphate + H(+)</text>
        <dbReference type="Rhea" id="RHEA:51904"/>
        <dbReference type="Rhea" id="RHEA-COMP:13088"/>
        <dbReference type="Rhea" id="RHEA-COMP:14300"/>
        <dbReference type="ChEBI" id="CHEBI:15378"/>
        <dbReference type="ChEBI" id="CHEBI:29985"/>
        <dbReference type="ChEBI" id="CHEBI:30616"/>
        <dbReference type="ChEBI" id="CHEBI:43474"/>
        <dbReference type="ChEBI" id="CHEBI:134413"/>
        <dbReference type="ChEBI" id="CHEBI:456216"/>
        <dbReference type="EC" id="6.3.2.17"/>
    </reaction>
</comment>
<evidence type="ECO:0000256" key="22">
    <source>
        <dbReference type="PIRNR" id="PIRNR001563"/>
    </source>
</evidence>
<evidence type="ECO:0000256" key="13">
    <source>
        <dbReference type="ARBA" id="ARBA00022842"/>
    </source>
</evidence>
<comment type="pathway">
    <text evidence="4">Cofactor biosynthesis; tetrahydrofolylpolyglutamate biosynthesis.</text>
</comment>
<dbReference type="OrthoDB" id="9809356at2"/>
<keyword evidence="13" id="KW-0460">Magnesium</keyword>
<evidence type="ECO:0000256" key="4">
    <source>
        <dbReference type="ARBA" id="ARBA00005150"/>
    </source>
</evidence>
<keyword evidence="9 22" id="KW-0436">Ligase</keyword>
<evidence type="ECO:0000256" key="15">
    <source>
        <dbReference type="ARBA" id="ARBA00030048"/>
    </source>
</evidence>
<evidence type="ECO:0000256" key="14">
    <source>
        <dbReference type="ARBA" id="ARBA00022909"/>
    </source>
</evidence>
<comment type="catalytic activity">
    <reaction evidence="18">
        <text>(6S)-5,6,7,8-tetrahydrofolyl-(gamma-L-Glu)(n) + L-glutamate + ATP = (6S)-5,6,7,8-tetrahydrofolyl-(gamma-L-Glu)(n+1) + ADP + phosphate + H(+)</text>
        <dbReference type="Rhea" id="RHEA:10580"/>
        <dbReference type="Rhea" id="RHEA-COMP:14738"/>
        <dbReference type="Rhea" id="RHEA-COMP:14740"/>
        <dbReference type="ChEBI" id="CHEBI:15378"/>
        <dbReference type="ChEBI" id="CHEBI:29985"/>
        <dbReference type="ChEBI" id="CHEBI:30616"/>
        <dbReference type="ChEBI" id="CHEBI:43474"/>
        <dbReference type="ChEBI" id="CHEBI:141005"/>
        <dbReference type="ChEBI" id="CHEBI:456216"/>
        <dbReference type="EC" id="6.3.2.17"/>
    </reaction>
</comment>
<dbReference type="GO" id="GO:0046656">
    <property type="term" value="P:folic acid biosynthetic process"/>
    <property type="evidence" value="ECO:0007669"/>
    <property type="project" value="UniProtKB-KW"/>
</dbReference>
<keyword evidence="10" id="KW-0479">Metal-binding</keyword>
<organism evidence="25 26">
    <name type="scientific">Roseivirga seohaensis subsp. aquiponti</name>
    <dbReference type="NCBI Taxonomy" id="1566026"/>
    <lineage>
        <taxon>Bacteria</taxon>
        <taxon>Pseudomonadati</taxon>
        <taxon>Bacteroidota</taxon>
        <taxon>Cytophagia</taxon>
        <taxon>Cytophagales</taxon>
        <taxon>Roseivirgaceae</taxon>
        <taxon>Roseivirga</taxon>
    </lineage>
</organism>
<dbReference type="PROSITE" id="PS01012">
    <property type="entry name" value="FOLYLPOLYGLU_SYNT_2"/>
    <property type="match status" value="1"/>
</dbReference>
<keyword evidence="11 22" id="KW-0547">Nucleotide-binding</keyword>
<dbReference type="GO" id="GO:0005737">
    <property type="term" value="C:cytoplasm"/>
    <property type="evidence" value="ECO:0007669"/>
    <property type="project" value="TreeGrafter"/>
</dbReference>
<gene>
    <name evidence="25" type="ORF">OB69_17800</name>
</gene>
<dbReference type="PANTHER" id="PTHR11136">
    <property type="entry name" value="FOLYLPOLYGLUTAMATE SYNTHASE-RELATED"/>
    <property type="match status" value="1"/>
</dbReference>
<comment type="function">
    <text evidence="2">Functions in two distinct reactions of the de novo folate biosynthetic pathway. Catalyzes the addition of a glutamate residue to dihydropteroate (7,8-dihydropteroate or H2Pte) to form dihydrofolate (7,8-dihydrofolate monoglutamate or H2Pte-Glu). Also catalyzes successive additions of L-glutamate to tetrahydrofolate or 10-formyltetrahydrofolate or 5,10-methylenetetrahydrofolate, leading to folylpolyglutamate derivatives.</text>
</comment>
<reference evidence="26" key="1">
    <citation type="submission" date="2014-11" db="EMBL/GenBank/DDBJ databases">
        <title>Genome sequencing of Roseivirga sp. D-25.</title>
        <authorList>
            <person name="Selvaratnam C."/>
            <person name="Thevarajoo S."/>
            <person name="Goh K.M."/>
            <person name="Eee R."/>
            <person name="Chan K.-G."/>
            <person name="Chong C.S."/>
        </authorList>
    </citation>
    <scope>NUCLEOTIDE SEQUENCE [LARGE SCALE GENOMIC DNA]</scope>
    <source>
        <strain evidence="26">D-25</strain>
    </source>
</reference>
<dbReference type="InterPro" id="IPR036615">
    <property type="entry name" value="Mur_ligase_C_dom_sf"/>
</dbReference>
<accession>A0A0L8AGX8</accession>
<dbReference type="Gene3D" id="3.40.1190.10">
    <property type="entry name" value="Mur-like, catalytic domain"/>
    <property type="match status" value="1"/>
</dbReference>
<evidence type="ECO:0000313" key="25">
    <source>
        <dbReference type="EMBL" id="KOF01405.1"/>
    </source>
</evidence>
<dbReference type="InterPro" id="IPR001645">
    <property type="entry name" value="Folylpolyglutamate_synth"/>
</dbReference>
<dbReference type="EC" id="6.3.2.17" evidence="7"/>
<dbReference type="Proteomes" id="UP000036908">
    <property type="component" value="Unassembled WGS sequence"/>
</dbReference>
<evidence type="ECO:0000256" key="20">
    <source>
        <dbReference type="ARBA" id="ARBA00049035"/>
    </source>
</evidence>
<evidence type="ECO:0000256" key="1">
    <source>
        <dbReference type="ARBA" id="ARBA00001946"/>
    </source>
</evidence>
<dbReference type="NCBIfam" id="TIGR01499">
    <property type="entry name" value="folC"/>
    <property type="match status" value="1"/>
</dbReference>
<comment type="caution">
    <text evidence="25">The sequence shown here is derived from an EMBL/GenBank/DDBJ whole genome shotgun (WGS) entry which is preliminary data.</text>
</comment>
<evidence type="ECO:0000256" key="12">
    <source>
        <dbReference type="ARBA" id="ARBA00022840"/>
    </source>
</evidence>
<evidence type="ECO:0000256" key="6">
    <source>
        <dbReference type="ARBA" id="ARBA00013023"/>
    </source>
</evidence>
<evidence type="ECO:0000256" key="3">
    <source>
        <dbReference type="ARBA" id="ARBA00004799"/>
    </source>
</evidence>
<dbReference type="GO" id="GO:0008841">
    <property type="term" value="F:dihydrofolate synthase activity"/>
    <property type="evidence" value="ECO:0007669"/>
    <property type="project" value="UniProtKB-EC"/>
</dbReference>
<dbReference type="FunFam" id="3.40.1190.10:FF:000011">
    <property type="entry name" value="Folylpolyglutamate synthase/dihydrofolate synthase"/>
    <property type="match status" value="1"/>
</dbReference>
<evidence type="ECO:0000259" key="23">
    <source>
        <dbReference type="Pfam" id="PF02875"/>
    </source>
</evidence>
<dbReference type="EMBL" id="JSVA01000033">
    <property type="protein sequence ID" value="KOF01405.1"/>
    <property type="molecule type" value="Genomic_DNA"/>
</dbReference>
<evidence type="ECO:0000256" key="18">
    <source>
        <dbReference type="ARBA" id="ARBA00047493"/>
    </source>
</evidence>
<dbReference type="InterPro" id="IPR013221">
    <property type="entry name" value="Mur_ligase_cen"/>
</dbReference>
<sequence length="409" mass="45363">MNYQQTLDYLFSALPMYQRVGNVAFKKDLTNTLKLCEAVSNPQHKFKSIHVAGTNGKGSSSHMLASIFQSAGYKVGLYTSPHLKSFTERIRINGQPIPEQNVVDFVARIQPTIDKIHPSFFEMTVAMAFDYFAEEQVDIAIIEVGLGGRLDSTNIITPELSLITNIGFDHMDMLGNTLQEIAFEKAGVIKRNVPVVIGESQNETTPVFTKKAKEMNSELVFADQEPLNTSEYSLDLPGTYQAKNIKGVLAAVNVLRKKGWEISEVALSHGLANVRTQTGLKGRWQILSEAPLTVCDTGHNKEAFDYIIPQIESSSFEKLYMVLGFVNDKKLDTLIPRLPAQAEFVFCEAKVPRAMKLERIEELVSPFGLKADFVQDVNEAIALAKSKATKNDMIYIGGSTFVVAEIEAL</sequence>
<evidence type="ECO:0000256" key="11">
    <source>
        <dbReference type="ARBA" id="ARBA00022741"/>
    </source>
</evidence>
<dbReference type="PANTHER" id="PTHR11136:SF0">
    <property type="entry name" value="DIHYDROFOLATE SYNTHETASE-RELATED"/>
    <property type="match status" value="1"/>
</dbReference>